<comment type="caution">
    <text evidence="2">The sequence shown here is derived from an EMBL/GenBank/DDBJ whole genome shotgun (WGS) entry which is preliminary data.</text>
</comment>
<dbReference type="Proteomes" id="UP000580568">
    <property type="component" value="Unassembled WGS sequence"/>
</dbReference>
<evidence type="ECO:0000313" key="2">
    <source>
        <dbReference type="EMBL" id="GFP75023.1"/>
    </source>
</evidence>
<accession>A0A6V8SJE5</accession>
<feature type="transmembrane region" description="Helical" evidence="1">
    <location>
        <begin position="127"/>
        <end position="156"/>
    </location>
</feature>
<organism evidence="2 3">
    <name type="scientific">Clostridium fungisolvens</name>
    <dbReference type="NCBI Taxonomy" id="1604897"/>
    <lineage>
        <taxon>Bacteria</taxon>
        <taxon>Bacillati</taxon>
        <taxon>Bacillota</taxon>
        <taxon>Clostridia</taxon>
        <taxon>Eubacteriales</taxon>
        <taxon>Clostridiaceae</taxon>
        <taxon>Clostridium</taxon>
    </lineage>
</organism>
<reference evidence="2 3" key="1">
    <citation type="submission" date="2020-07" db="EMBL/GenBank/DDBJ databases">
        <title>A new beta-1,3-glucan-decomposing anaerobic bacterium isolated from anoxic soil subjected to biological soil disinfestation.</title>
        <authorList>
            <person name="Ueki A."/>
            <person name="Tonouchi A."/>
        </authorList>
    </citation>
    <scope>NUCLEOTIDE SEQUENCE [LARGE SCALE GENOMIC DNA]</scope>
    <source>
        <strain evidence="2 3">TW1</strain>
    </source>
</reference>
<keyword evidence="1" id="KW-0812">Transmembrane</keyword>
<keyword evidence="3" id="KW-1185">Reference proteome</keyword>
<feature type="transmembrane region" description="Helical" evidence="1">
    <location>
        <begin position="219"/>
        <end position="237"/>
    </location>
</feature>
<protein>
    <recommendedName>
        <fullName evidence="4">TM2 domain-containing protein</fullName>
    </recommendedName>
</protein>
<name>A0A6V8SJE5_9CLOT</name>
<evidence type="ECO:0000256" key="1">
    <source>
        <dbReference type="SAM" id="Phobius"/>
    </source>
</evidence>
<feature type="transmembrane region" description="Helical" evidence="1">
    <location>
        <begin position="180"/>
        <end position="198"/>
    </location>
</feature>
<sequence length="246" mass="27555">MKSKIKAFFLSFIPGLGHIYLGENNRGLIFLGGFLSYIFTVGFLNHSYDIIGGYSRVFEAAIPALWIFNVLDCVINAEKINKGMINLADDKSTEDERKLISFMLSVIPGLGQLYLGEKEKGQKLLSLFLIVYIVSSLVNIDILRLGVPAIIIYSILDLMNVKGIRDTTEINFSGKWFDNWVKLLGVVFIAAGVIALANRFLGEFVDNRVFYMIKDYTKVILSSVILIGFGIKMLFMGKPKEINGED</sequence>
<keyword evidence="1" id="KW-0472">Membrane</keyword>
<gene>
    <name evidence="2" type="ORF">bsdtw1_01088</name>
</gene>
<dbReference type="RefSeq" id="WP_183276556.1">
    <property type="nucleotide sequence ID" value="NZ_BLZR01000001.1"/>
</dbReference>
<dbReference type="AlphaFoldDB" id="A0A6V8SJE5"/>
<evidence type="ECO:0008006" key="4">
    <source>
        <dbReference type="Google" id="ProtNLM"/>
    </source>
</evidence>
<proteinExistence type="predicted"/>
<keyword evidence="1" id="KW-1133">Transmembrane helix</keyword>
<evidence type="ECO:0000313" key="3">
    <source>
        <dbReference type="Proteomes" id="UP000580568"/>
    </source>
</evidence>
<feature type="transmembrane region" description="Helical" evidence="1">
    <location>
        <begin position="27"/>
        <end position="45"/>
    </location>
</feature>
<dbReference type="EMBL" id="BLZR01000001">
    <property type="protein sequence ID" value="GFP75023.1"/>
    <property type="molecule type" value="Genomic_DNA"/>
</dbReference>